<proteinExistence type="inferred from homology"/>
<dbReference type="InterPro" id="IPR008978">
    <property type="entry name" value="HSP20-like_chaperone"/>
</dbReference>
<dbReference type="GO" id="GO:0005634">
    <property type="term" value="C:nucleus"/>
    <property type="evidence" value="ECO:0007669"/>
    <property type="project" value="TreeGrafter"/>
</dbReference>
<organism evidence="3 4">
    <name type="scientific">Piloderma croceum (strain F 1598)</name>
    <dbReference type="NCBI Taxonomy" id="765440"/>
    <lineage>
        <taxon>Eukaryota</taxon>
        <taxon>Fungi</taxon>
        <taxon>Dikarya</taxon>
        <taxon>Basidiomycota</taxon>
        <taxon>Agaricomycotina</taxon>
        <taxon>Agaricomycetes</taxon>
        <taxon>Agaricomycetidae</taxon>
        <taxon>Atheliales</taxon>
        <taxon>Atheliaceae</taxon>
        <taxon>Piloderma</taxon>
    </lineage>
</organism>
<dbReference type="GO" id="GO:0006457">
    <property type="term" value="P:protein folding"/>
    <property type="evidence" value="ECO:0007669"/>
    <property type="project" value="TreeGrafter"/>
</dbReference>
<dbReference type="PROSITE" id="PS51203">
    <property type="entry name" value="CS"/>
    <property type="match status" value="1"/>
</dbReference>
<dbReference type="SUPFAM" id="SSF49764">
    <property type="entry name" value="HSP20-like chaperones"/>
    <property type="match status" value="1"/>
</dbReference>
<dbReference type="STRING" id="765440.A0A0C3F055"/>
<dbReference type="InterPro" id="IPR007052">
    <property type="entry name" value="CS_dom"/>
</dbReference>
<evidence type="ECO:0000259" key="2">
    <source>
        <dbReference type="PROSITE" id="PS51203"/>
    </source>
</evidence>
<keyword evidence="4" id="KW-1185">Reference proteome</keyword>
<protein>
    <recommendedName>
        <fullName evidence="2">CS domain-containing protein</fullName>
    </recommendedName>
</protein>
<dbReference type="Proteomes" id="UP000054166">
    <property type="component" value="Unassembled WGS sequence"/>
</dbReference>
<sequence length="147" mass="17351">MPIQPQVLWAQRSSASDKYRNIIYLTVNITDIIETTLVCNVMPERISFEAKTSRSRSTQDIEYSFNLDLYEDVIPEESIQQLTSRSFVIILLKKNKNISYWPRLSKQKEKLPFVKTDFNRWIDEDEQNDVDNELVRQVIASTPCFRL</sequence>
<evidence type="ECO:0000256" key="1">
    <source>
        <dbReference type="ARBA" id="ARBA00025733"/>
    </source>
</evidence>
<comment type="similarity">
    <text evidence="1">Belongs to the p23/wos2 family.</text>
</comment>
<name>A0A0C3F055_PILCF</name>
<dbReference type="InterPro" id="IPR045250">
    <property type="entry name" value="p23-like"/>
</dbReference>
<dbReference type="Gene3D" id="2.60.40.790">
    <property type="match status" value="1"/>
</dbReference>
<dbReference type="InParanoid" id="A0A0C3F055"/>
<dbReference type="FunCoup" id="A0A0C3F055">
    <property type="interactions" value="783"/>
</dbReference>
<dbReference type="PANTHER" id="PTHR22932">
    <property type="entry name" value="TELOMERASE-BINDING PROTEIN P23 HSP90 CO-CHAPERONE"/>
    <property type="match status" value="1"/>
</dbReference>
<dbReference type="GO" id="GO:0005829">
    <property type="term" value="C:cytosol"/>
    <property type="evidence" value="ECO:0007669"/>
    <property type="project" value="TreeGrafter"/>
</dbReference>
<gene>
    <name evidence="3" type="ORF">PILCRDRAFT_75808</name>
</gene>
<dbReference type="OrthoDB" id="1564555at2759"/>
<reference evidence="3 4" key="1">
    <citation type="submission" date="2014-04" db="EMBL/GenBank/DDBJ databases">
        <authorList>
            <consortium name="DOE Joint Genome Institute"/>
            <person name="Kuo A."/>
            <person name="Tarkka M."/>
            <person name="Buscot F."/>
            <person name="Kohler A."/>
            <person name="Nagy L.G."/>
            <person name="Floudas D."/>
            <person name="Copeland A."/>
            <person name="Barry K.W."/>
            <person name="Cichocki N."/>
            <person name="Veneault-Fourrey C."/>
            <person name="LaButti K."/>
            <person name="Lindquist E.A."/>
            <person name="Lipzen A."/>
            <person name="Lundell T."/>
            <person name="Morin E."/>
            <person name="Murat C."/>
            <person name="Sun H."/>
            <person name="Tunlid A."/>
            <person name="Henrissat B."/>
            <person name="Grigoriev I.V."/>
            <person name="Hibbett D.S."/>
            <person name="Martin F."/>
            <person name="Nordberg H.P."/>
            <person name="Cantor M.N."/>
            <person name="Hua S.X."/>
        </authorList>
    </citation>
    <scope>NUCLEOTIDE SEQUENCE [LARGE SCALE GENOMIC DNA]</scope>
    <source>
        <strain evidence="3 4">F 1598</strain>
    </source>
</reference>
<dbReference type="PANTHER" id="PTHR22932:SF1">
    <property type="entry name" value="CO-CHAPERONE PROTEIN DAF-41"/>
    <property type="match status" value="1"/>
</dbReference>
<dbReference type="HOGENOM" id="CLU_078883_3_1_1"/>
<dbReference type="EMBL" id="KN833018">
    <property type="protein sequence ID" value="KIM78150.1"/>
    <property type="molecule type" value="Genomic_DNA"/>
</dbReference>
<accession>A0A0C3F055</accession>
<reference evidence="4" key="2">
    <citation type="submission" date="2015-01" db="EMBL/GenBank/DDBJ databases">
        <title>Evolutionary Origins and Diversification of the Mycorrhizal Mutualists.</title>
        <authorList>
            <consortium name="DOE Joint Genome Institute"/>
            <consortium name="Mycorrhizal Genomics Consortium"/>
            <person name="Kohler A."/>
            <person name="Kuo A."/>
            <person name="Nagy L.G."/>
            <person name="Floudas D."/>
            <person name="Copeland A."/>
            <person name="Barry K.W."/>
            <person name="Cichocki N."/>
            <person name="Veneault-Fourrey C."/>
            <person name="LaButti K."/>
            <person name="Lindquist E.A."/>
            <person name="Lipzen A."/>
            <person name="Lundell T."/>
            <person name="Morin E."/>
            <person name="Murat C."/>
            <person name="Riley R."/>
            <person name="Ohm R."/>
            <person name="Sun H."/>
            <person name="Tunlid A."/>
            <person name="Henrissat B."/>
            <person name="Grigoriev I.V."/>
            <person name="Hibbett D.S."/>
            <person name="Martin F."/>
        </authorList>
    </citation>
    <scope>NUCLEOTIDE SEQUENCE [LARGE SCALE GENOMIC DNA]</scope>
    <source>
        <strain evidence="4">F 1598</strain>
    </source>
</reference>
<dbReference type="GO" id="GO:0051879">
    <property type="term" value="F:Hsp90 protein binding"/>
    <property type="evidence" value="ECO:0007669"/>
    <property type="project" value="InterPro"/>
</dbReference>
<dbReference type="AlphaFoldDB" id="A0A0C3F055"/>
<feature type="domain" description="CS" evidence="2">
    <location>
        <begin position="2"/>
        <end position="105"/>
    </location>
</feature>
<dbReference type="GO" id="GO:0051131">
    <property type="term" value="P:chaperone-mediated protein complex assembly"/>
    <property type="evidence" value="ECO:0007669"/>
    <property type="project" value="TreeGrafter"/>
</dbReference>
<evidence type="ECO:0000313" key="4">
    <source>
        <dbReference type="Proteomes" id="UP000054166"/>
    </source>
</evidence>
<evidence type="ECO:0000313" key="3">
    <source>
        <dbReference type="EMBL" id="KIM78150.1"/>
    </source>
</evidence>
<dbReference type="CDD" id="cd06465">
    <property type="entry name" value="p23_hB-ind1_like"/>
    <property type="match status" value="1"/>
</dbReference>
<dbReference type="GO" id="GO:0051087">
    <property type="term" value="F:protein-folding chaperone binding"/>
    <property type="evidence" value="ECO:0007669"/>
    <property type="project" value="TreeGrafter"/>
</dbReference>